<evidence type="ECO:0000313" key="4">
    <source>
        <dbReference type="Proteomes" id="UP000011087"/>
    </source>
</evidence>
<protein>
    <submittedName>
        <fullName evidence="2 3">Uncharacterized protein</fullName>
    </submittedName>
</protein>
<dbReference type="EMBL" id="JH993029">
    <property type="protein sequence ID" value="EKX40667.1"/>
    <property type="molecule type" value="Genomic_DNA"/>
</dbReference>
<proteinExistence type="predicted"/>
<evidence type="ECO:0000256" key="1">
    <source>
        <dbReference type="SAM" id="Phobius"/>
    </source>
</evidence>
<dbReference type="PaxDb" id="55529-EKX40667"/>
<feature type="transmembrane region" description="Helical" evidence="1">
    <location>
        <begin position="247"/>
        <end position="270"/>
    </location>
</feature>
<keyword evidence="1" id="KW-0812">Transmembrane</keyword>
<gene>
    <name evidence="2" type="ORF">GUITHDRAFT_164588</name>
</gene>
<reference evidence="4" key="2">
    <citation type="submission" date="2012-11" db="EMBL/GenBank/DDBJ databases">
        <authorList>
            <person name="Kuo A."/>
            <person name="Curtis B.A."/>
            <person name="Tanifuji G."/>
            <person name="Burki F."/>
            <person name="Gruber A."/>
            <person name="Irimia M."/>
            <person name="Maruyama S."/>
            <person name="Arias M.C."/>
            <person name="Ball S.G."/>
            <person name="Gile G.H."/>
            <person name="Hirakawa Y."/>
            <person name="Hopkins J.F."/>
            <person name="Rensing S.A."/>
            <person name="Schmutz J."/>
            <person name="Symeonidi A."/>
            <person name="Elias M."/>
            <person name="Eveleigh R.J."/>
            <person name="Herman E.K."/>
            <person name="Klute M.J."/>
            <person name="Nakayama T."/>
            <person name="Obornik M."/>
            <person name="Reyes-Prieto A."/>
            <person name="Armbrust E.V."/>
            <person name="Aves S.J."/>
            <person name="Beiko R.G."/>
            <person name="Coutinho P."/>
            <person name="Dacks J.B."/>
            <person name="Durnford D.G."/>
            <person name="Fast N.M."/>
            <person name="Green B.R."/>
            <person name="Grisdale C."/>
            <person name="Hempe F."/>
            <person name="Henrissat B."/>
            <person name="Hoppner M.P."/>
            <person name="Ishida K.-I."/>
            <person name="Kim E."/>
            <person name="Koreny L."/>
            <person name="Kroth P.G."/>
            <person name="Liu Y."/>
            <person name="Malik S.-B."/>
            <person name="Maier U.G."/>
            <person name="McRose D."/>
            <person name="Mock T."/>
            <person name="Neilson J.A."/>
            <person name="Onodera N.T."/>
            <person name="Poole A.M."/>
            <person name="Pritham E.J."/>
            <person name="Richards T.A."/>
            <person name="Rocap G."/>
            <person name="Roy S.W."/>
            <person name="Sarai C."/>
            <person name="Schaack S."/>
            <person name="Shirato S."/>
            <person name="Slamovits C.H."/>
            <person name="Spencer D.F."/>
            <person name="Suzuki S."/>
            <person name="Worden A.Z."/>
            <person name="Zauner S."/>
            <person name="Barry K."/>
            <person name="Bell C."/>
            <person name="Bharti A.K."/>
            <person name="Crow J.A."/>
            <person name="Grimwood J."/>
            <person name="Kramer R."/>
            <person name="Lindquist E."/>
            <person name="Lucas S."/>
            <person name="Salamov A."/>
            <person name="McFadden G.I."/>
            <person name="Lane C.E."/>
            <person name="Keeling P.J."/>
            <person name="Gray M.W."/>
            <person name="Grigoriev I.V."/>
            <person name="Archibald J.M."/>
        </authorList>
    </citation>
    <scope>NUCLEOTIDE SEQUENCE</scope>
    <source>
        <strain evidence="4">CCMP2712</strain>
    </source>
</reference>
<dbReference type="Proteomes" id="UP000011087">
    <property type="component" value="Unassembled WGS sequence"/>
</dbReference>
<sequence length="298" mass="33835">MLPSLAPVLRRARLQPCAAQKRMPSSIDLTIDNYCKELLAGLTWCQAFATKVVSRVNMLMEALRPKDKIPAGKSIEAHINERIRSSEAKYFMEEDNYKLNRNPIPSKSNDEQDFQEEIRQDSSELRAAKLELDTIDRFVDDRSTHLESTVEKMQQVTKTSESKMLLDELRRVANDRLDKLEKSAGGNVLLRRQVSAQRQRILDRIAVSESKLNELDNSIRELNVDEPQRQRAKLVDTEIIQMSSGMWLLYLLGGSTLICGLVASSLLLSAQKDAEFARKLRKTMPYTAGVLDMVGLPK</sequence>
<evidence type="ECO:0000313" key="2">
    <source>
        <dbReference type="EMBL" id="EKX40667.1"/>
    </source>
</evidence>
<keyword evidence="4" id="KW-1185">Reference proteome</keyword>
<dbReference type="RefSeq" id="XP_005827647.1">
    <property type="nucleotide sequence ID" value="XM_005827590.1"/>
</dbReference>
<dbReference type="EnsemblProtists" id="EKX40667">
    <property type="protein sequence ID" value="EKX40667"/>
    <property type="gene ID" value="GUITHDRAFT_164588"/>
</dbReference>
<reference evidence="3" key="3">
    <citation type="submission" date="2016-03" db="UniProtKB">
        <authorList>
            <consortium name="EnsemblProtists"/>
        </authorList>
    </citation>
    <scope>IDENTIFICATION</scope>
</reference>
<dbReference type="AlphaFoldDB" id="L1IX27"/>
<reference evidence="2 4" key="1">
    <citation type="journal article" date="2012" name="Nature">
        <title>Algal genomes reveal evolutionary mosaicism and the fate of nucleomorphs.</title>
        <authorList>
            <consortium name="DOE Joint Genome Institute"/>
            <person name="Curtis B.A."/>
            <person name="Tanifuji G."/>
            <person name="Burki F."/>
            <person name="Gruber A."/>
            <person name="Irimia M."/>
            <person name="Maruyama S."/>
            <person name="Arias M.C."/>
            <person name="Ball S.G."/>
            <person name="Gile G.H."/>
            <person name="Hirakawa Y."/>
            <person name="Hopkins J.F."/>
            <person name="Kuo A."/>
            <person name="Rensing S.A."/>
            <person name="Schmutz J."/>
            <person name="Symeonidi A."/>
            <person name="Elias M."/>
            <person name="Eveleigh R.J."/>
            <person name="Herman E.K."/>
            <person name="Klute M.J."/>
            <person name="Nakayama T."/>
            <person name="Obornik M."/>
            <person name="Reyes-Prieto A."/>
            <person name="Armbrust E.V."/>
            <person name="Aves S.J."/>
            <person name="Beiko R.G."/>
            <person name="Coutinho P."/>
            <person name="Dacks J.B."/>
            <person name="Durnford D.G."/>
            <person name="Fast N.M."/>
            <person name="Green B.R."/>
            <person name="Grisdale C.J."/>
            <person name="Hempel F."/>
            <person name="Henrissat B."/>
            <person name="Hoppner M.P."/>
            <person name="Ishida K."/>
            <person name="Kim E."/>
            <person name="Koreny L."/>
            <person name="Kroth P.G."/>
            <person name="Liu Y."/>
            <person name="Malik S.B."/>
            <person name="Maier U.G."/>
            <person name="McRose D."/>
            <person name="Mock T."/>
            <person name="Neilson J.A."/>
            <person name="Onodera N.T."/>
            <person name="Poole A.M."/>
            <person name="Pritham E.J."/>
            <person name="Richards T.A."/>
            <person name="Rocap G."/>
            <person name="Roy S.W."/>
            <person name="Sarai C."/>
            <person name="Schaack S."/>
            <person name="Shirato S."/>
            <person name="Slamovits C.H."/>
            <person name="Spencer D.F."/>
            <person name="Suzuki S."/>
            <person name="Worden A.Z."/>
            <person name="Zauner S."/>
            <person name="Barry K."/>
            <person name="Bell C."/>
            <person name="Bharti A.K."/>
            <person name="Crow J.A."/>
            <person name="Grimwood J."/>
            <person name="Kramer R."/>
            <person name="Lindquist E."/>
            <person name="Lucas S."/>
            <person name="Salamov A."/>
            <person name="McFadden G.I."/>
            <person name="Lane C.E."/>
            <person name="Keeling P.J."/>
            <person name="Gray M.W."/>
            <person name="Grigoriev I.V."/>
            <person name="Archibald J.M."/>
        </authorList>
    </citation>
    <scope>NUCLEOTIDE SEQUENCE</scope>
    <source>
        <strain evidence="2 4">CCMP2712</strain>
    </source>
</reference>
<dbReference type="HOGENOM" id="CLU_935228_0_0_1"/>
<dbReference type="GeneID" id="17297385"/>
<keyword evidence="1" id="KW-0472">Membrane</keyword>
<dbReference type="KEGG" id="gtt:GUITHDRAFT_164588"/>
<name>L1IX27_GUITC</name>
<keyword evidence="1" id="KW-1133">Transmembrane helix</keyword>
<accession>L1IX27</accession>
<organism evidence="2">
    <name type="scientific">Guillardia theta (strain CCMP2712)</name>
    <name type="common">Cryptophyte</name>
    <dbReference type="NCBI Taxonomy" id="905079"/>
    <lineage>
        <taxon>Eukaryota</taxon>
        <taxon>Cryptophyceae</taxon>
        <taxon>Pyrenomonadales</taxon>
        <taxon>Geminigeraceae</taxon>
        <taxon>Guillardia</taxon>
    </lineage>
</organism>
<evidence type="ECO:0000313" key="3">
    <source>
        <dbReference type="EnsemblProtists" id="EKX40667"/>
    </source>
</evidence>